<comment type="function">
    <text evidence="1">Regulates expression of the glpD operon. In the presence of glycerol 3-phosphate (G3P) causes antitermination of transcription of glpD at the inverted repeat of the leader region to enhance its transcription. Binds and stabilizes glpD leader mRNA.</text>
</comment>
<dbReference type="Proteomes" id="UP000076796">
    <property type="component" value="Unassembled WGS sequence"/>
</dbReference>
<proteinExistence type="predicted"/>
<evidence type="ECO:0000313" key="2">
    <source>
        <dbReference type="EMBL" id="KZS44699.1"/>
    </source>
</evidence>
<evidence type="ECO:0000313" key="3">
    <source>
        <dbReference type="Proteomes" id="UP000076796"/>
    </source>
</evidence>
<dbReference type="PANTHER" id="PTHR35787:SF1">
    <property type="entry name" value="GLYCEROL UPTAKE OPERON ANTITERMINATOR REGULATORY PROTEIN"/>
    <property type="match status" value="1"/>
</dbReference>
<reference evidence="2" key="1">
    <citation type="journal article" date="2016" name="Genome Announc.">
        <title>Draft genomes of two strains of Paenibacillus glucanolyticus with capability to degrade lignocellulose.</title>
        <authorList>
            <person name="Mathews S.L."/>
            <person name="Pawlak J."/>
            <person name="Grunden A.M."/>
        </authorList>
    </citation>
    <scope>NUCLEOTIDE SEQUENCE [LARGE SCALE GENOMIC DNA]</scope>
    <source>
        <strain evidence="2">SLM1</strain>
    </source>
</reference>
<dbReference type="RefSeq" id="WP_036641597.1">
    <property type="nucleotide sequence ID" value="NZ_CBCSBX010000008.1"/>
</dbReference>
<dbReference type="KEGG" id="pglu:A3958_01370"/>
<dbReference type="GO" id="GO:0006071">
    <property type="term" value="P:glycerol metabolic process"/>
    <property type="evidence" value="ECO:0007669"/>
    <property type="project" value="UniProtKB-UniRule"/>
</dbReference>
<sequence>MRTSVEGAQRISYCLKRRPIITSLMHAEELPAVLATESNIVFILKTDIFMIESIVEQISEAGKLSFVHFDLIEGIGKDKTGVRYLAEKAGIDGIVTTKNTAIVEAKKLGLLTVQRLFVFDSVSLDNGIKMIKASNPDAIEVLPGMVCQRIMDRIRAEVDVPVIAGGLMIDLEDFDTALKSGVIGISTSSKELWRWQDEHMA</sequence>
<keyword evidence="3" id="KW-1185">Reference proteome</keyword>
<dbReference type="InterPro" id="IPR013785">
    <property type="entry name" value="Aldolase_TIM"/>
</dbReference>
<dbReference type="PIRSF" id="PIRSF016897">
    <property type="entry name" value="GlpP"/>
    <property type="match status" value="1"/>
</dbReference>
<dbReference type="GO" id="GO:0006355">
    <property type="term" value="P:regulation of DNA-templated transcription"/>
    <property type="evidence" value="ECO:0007669"/>
    <property type="project" value="InterPro"/>
</dbReference>
<keyword evidence="1" id="KW-0805">Transcription regulation</keyword>
<evidence type="ECO:0000256" key="1">
    <source>
        <dbReference type="PIRNR" id="PIRNR016897"/>
    </source>
</evidence>
<dbReference type="SUPFAM" id="SSF110391">
    <property type="entry name" value="GlpP-like"/>
    <property type="match status" value="1"/>
</dbReference>
<comment type="caution">
    <text evidence="2">The sequence shown here is derived from an EMBL/GenBank/DDBJ whole genome shotgun (WGS) entry which is preliminary data.</text>
</comment>
<name>A0A163G2E9_9BACL</name>
<organism evidence="2 3">
    <name type="scientific">Paenibacillus glucanolyticus</name>
    <dbReference type="NCBI Taxonomy" id="59843"/>
    <lineage>
        <taxon>Bacteria</taxon>
        <taxon>Bacillati</taxon>
        <taxon>Bacillota</taxon>
        <taxon>Bacilli</taxon>
        <taxon>Bacillales</taxon>
        <taxon>Paenibacillaceae</taxon>
        <taxon>Paenibacillus</taxon>
    </lineage>
</organism>
<keyword evidence="1" id="KW-0319">Glycerol metabolism</keyword>
<dbReference type="GeneID" id="97554290"/>
<keyword evidence="1" id="KW-0804">Transcription</keyword>
<dbReference type="AlphaFoldDB" id="A0A163G2E9"/>
<accession>A0A163G2E9</accession>
<dbReference type="Pfam" id="PF04309">
    <property type="entry name" value="G3P_antiterm"/>
    <property type="match status" value="1"/>
</dbReference>
<dbReference type="OrthoDB" id="9799580at2"/>
<protein>
    <recommendedName>
        <fullName evidence="1">Glycerol uptake operon antiterminator regulatory protein</fullName>
    </recommendedName>
</protein>
<dbReference type="STRING" id="59843.A3958_01370"/>
<dbReference type="Gene3D" id="3.20.20.70">
    <property type="entry name" value="Aldolase class I"/>
    <property type="match status" value="1"/>
</dbReference>
<keyword evidence="1" id="KW-0694">RNA-binding</keyword>
<dbReference type="PANTHER" id="PTHR35787">
    <property type="entry name" value="GLYCEROL UPTAKE OPERON ANTITERMINATOR REGULATORY PROTEIN"/>
    <property type="match status" value="1"/>
</dbReference>
<dbReference type="GO" id="GO:0003723">
    <property type="term" value="F:RNA binding"/>
    <property type="evidence" value="ECO:0007669"/>
    <property type="project" value="UniProtKB-KW"/>
</dbReference>
<gene>
    <name evidence="2" type="ORF">AWU65_29110</name>
</gene>
<dbReference type="EMBL" id="LWMH01000002">
    <property type="protein sequence ID" value="KZS44699.1"/>
    <property type="molecule type" value="Genomic_DNA"/>
</dbReference>
<dbReference type="InterPro" id="IPR006699">
    <property type="entry name" value="GlpP"/>
</dbReference>